<keyword evidence="1" id="KW-1185">Reference proteome</keyword>
<sequence>MRNTSSLFRMVMDGRSCLRRGLSWVAKLKHQKAYNDTKREWNGLIYAKRGDEEFLFSDVKAKPDVKKECVPVAQQADNESRRLWRHVTAALFHDKINIASSAKRWIEQRQRDEVKRRLESKETWASQLFDKNQEAWVYKNSLDHRS</sequence>
<dbReference type="SUPFAM" id="SSF144000">
    <property type="entry name" value="Oxysterol-binding protein-like"/>
    <property type="match status" value="1"/>
</dbReference>
<evidence type="ECO:0000313" key="2">
    <source>
        <dbReference type="WBParaSite" id="jg8004"/>
    </source>
</evidence>
<dbReference type="WBParaSite" id="jg8004">
    <property type="protein sequence ID" value="jg8004"/>
    <property type="gene ID" value="jg8004"/>
</dbReference>
<dbReference type="InterPro" id="IPR037239">
    <property type="entry name" value="OSBP_sf"/>
</dbReference>
<dbReference type="AlphaFoldDB" id="A0A915EPG3"/>
<reference evidence="2" key="1">
    <citation type="submission" date="2022-11" db="UniProtKB">
        <authorList>
            <consortium name="WormBaseParasite"/>
        </authorList>
    </citation>
    <scope>IDENTIFICATION</scope>
</reference>
<accession>A0A915EPG3</accession>
<evidence type="ECO:0000313" key="1">
    <source>
        <dbReference type="Proteomes" id="UP000887574"/>
    </source>
</evidence>
<dbReference type="Gene3D" id="3.30.70.3490">
    <property type="match status" value="1"/>
</dbReference>
<dbReference type="Proteomes" id="UP000887574">
    <property type="component" value="Unplaced"/>
</dbReference>
<proteinExistence type="predicted"/>
<protein>
    <submittedName>
        <fullName evidence="2">Uncharacterized protein</fullName>
    </submittedName>
</protein>
<name>A0A915EPG3_9BILA</name>
<organism evidence="1 2">
    <name type="scientific">Ditylenchus dipsaci</name>
    <dbReference type="NCBI Taxonomy" id="166011"/>
    <lineage>
        <taxon>Eukaryota</taxon>
        <taxon>Metazoa</taxon>
        <taxon>Ecdysozoa</taxon>
        <taxon>Nematoda</taxon>
        <taxon>Chromadorea</taxon>
        <taxon>Rhabditida</taxon>
        <taxon>Tylenchina</taxon>
        <taxon>Tylenchomorpha</taxon>
        <taxon>Sphaerularioidea</taxon>
        <taxon>Anguinidae</taxon>
        <taxon>Anguininae</taxon>
        <taxon>Ditylenchus</taxon>
    </lineage>
</organism>